<feature type="compositionally biased region" description="Basic and acidic residues" evidence="1">
    <location>
        <begin position="122"/>
        <end position="136"/>
    </location>
</feature>
<organism evidence="4">
    <name type="scientific">Melampsora larici-populina (strain 98AG31 / pathotype 3-4-7)</name>
    <name type="common">Poplar leaf rust fungus</name>
    <dbReference type="NCBI Taxonomy" id="747676"/>
    <lineage>
        <taxon>Eukaryota</taxon>
        <taxon>Fungi</taxon>
        <taxon>Dikarya</taxon>
        <taxon>Basidiomycota</taxon>
        <taxon>Pucciniomycotina</taxon>
        <taxon>Pucciniomycetes</taxon>
        <taxon>Pucciniales</taxon>
        <taxon>Melampsoraceae</taxon>
        <taxon>Melampsora</taxon>
    </lineage>
</organism>
<reference evidence="4" key="1">
    <citation type="journal article" date="2011" name="Proc. Natl. Acad. Sci. U.S.A.">
        <title>Obligate biotrophy features unraveled by the genomic analysis of rust fungi.</title>
        <authorList>
            <person name="Duplessis S."/>
            <person name="Cuomo C.A."/>
            <person name="Lin Y.-C."/>
            <person name="Aerts A."/>
            <person name="Tisserant E."/>
            <person name="Veneault-Fourrey C."/>
            <person name="Joly D.L."/>
            <person name="Hacquard S."/>
            <person name="Amselem J."/>
            <person name="Cantarel B.L."/>
            <person name="Chiu R."/>
            <person name="Coutinho P.M."/>
            <person name="Feau N."/>
            <person name="Field M."/>
            <person name="Frey P."/>
            <person name="Gelhaye E."/>
            <person name="Goldberg J."/>
            <person name="Grabherr M.G."/>
            <person name="Kodira C.D."/>
            <person name="Kohler A."/>
            <person name="Kuees U."/>
            <person name="Lindquist E.A."/>
            <person name="Lucas S.M."/>
            <person name="Mago R."/>
            <person name="Mauceli E."/>
            <person name="Morin E."/>
            <person name="Murat C."/>
            <person name="Pangilinan J.L."/>
            <person name="Park R."/>
            <person name="Pearson M."/>
            <person name="Quesneville H."/>
            <person name="Rouhier N."/>
            <person name="Sakthikumar S."/>
            <person name="Salamov A.A."/>
            <person name="Schmutz J."/>
            <person name="Selles B."/>
            <person name="Shapiro H."/>
            <person name="Tanguay P."/>
            <person name="Tuskan G.A."/>
            <person name="Henrissat B."/>
            <person name="Van de Peer Y."/>
            <person name="Rouze P."/>
            <person name="Ellis J.G."/>
            <person name="Dodds P.N."/>
            <person name="Schein J.E."/>
            <person name="Zhong S."/>
            <person name="Hamelin R.C."/>
            <person name="Grigoriev I.V."/>
            <person name="Szabo L.J."/>
            <person name="Martin F."/>
        </authorList>
    </citation>
    <scope>NUCLEOTIDE SEQUENCE [LARGE SCALE GENOMIC DNA]</scope>
    <source>
        <strain evidence="4">98AG31 / pathotype 3-4-7</strain>
    </source>
</reference>
<name>F4S032_MELLP</name>
<evidence type="ECO:0000313" key="3">
    <source>
        <dbReference type="EMBL" id="EGG02011.1"/>
    </source>
</evidence>
<evidence type="ECO:0000256" key="1">
    <source>
        <dbReference type="SAM" id="MobiDB-lite"/>
    </source>
</evidence>
<evidence type="ECO:0000259" key="2">
    <source>
        <dbReference type="SMART" id="SM00513"/>
    </source>
</evidence>
<feature type="region of interest" description="Disordered" evidence="1">
    <location>
        <begin position="43"/>
        <end position="99"/>
    </location>
</feature>
<feature type="domain" description="SAP" evidence="2">
    <location>
        <begin position="10"/>
        <end position="44"/>
    </location>
</feature>
<dbReference type="eggNOG" id="ENOG502S7TZ">
    <property type="taxonomic scope" value="Eukaryota"/>
</dbReference>
<evidence type="ECO:0000313" key="4">
    <source>
        <dbReference type="Proteomes" id="UP000001072"/>
    </source>
</evidence>
<dbReference type="SMART" id="SM00513">
    <property type="entry name" value="SAP"/>
    <property type="match status" value="1"/>
</dbReference>
<dbReference type="AlphaFoldDB" id="F4S032"/>
<dbReference type="Proteomes" id="UP000001072">
    <property type="component" value="Unassembled WGS sequence"/>
</dbReference>
<accession>F4S032</accession>
<feature type="region of interest" description="Disordered" evidence="1">
    <location>
        <begin position="111"/>
        <end position="144"/>
    </location>
</feature>
<dbReference type="Gene3D" id="1.10.720.30">
    <property type="entry name" value="SAP domain"/>
    <property type="match status" value="1"/>
</dbReference>
<dbReference type="GeneID" id="18924103"/>
<dbReference type="OrthoDB" id="2368680at2759"/>
<dbReference type="SUPFAM" id="SSF68906">
    <property type="entry name" value="SAP domain"/>
    <property type="match status" value="1"/>
</dbReference>
<dbReference type="InterPro" id="IPR036361">
    <property type="entry name" value="SAP_dom_sf"/>
</dbReference>
<proteinExistence type="predicted"/>
<gene>
    <name evidence="3" type="ORF">MELLADRAFT_110516</name>
</gene>
<dbReference type="InterPro" id="IPR003034">
    <property type="entry name" value="SAP_dom"/>
</dbReference>
<sequence>MQVVNEVESLKKLKLLHLKSLCRDKNLAISGTKAVLIGRLTGLPPEKASSTKSKKKVTSTKTGEGQVETDCIGQASGDALINTPSNTSQAPGESVLTESSNHEQLGIYHDFEQPEKNVQPVDDQRSPPRSHEDRGEVSPVTEESTARPWWLDLQLVSNVTSYYGRSGKLTHQLSIQPHGTGYTQAVEPNAVNSYTASHSFFARDEDQITPNLLAREYEPVGQPHSSLIKATPILDMTLTRKLGGNCLSSPYEPAPYDEERREVSTVTEQGEARPERSGGQLPSTARHYQRVAPTSPNLSHAIAPTMVFAQGQDRALGHMLAQDYDPRGLLEIPSRVEPTPIQDITCKRKFIEKPFVTPFKKISKPNCNTIQKPCLENLLTCDSIDLHVNWYNRIFDKLLDRLESPEEDKQDLKRLGMITKAQLIEISVGDEKIQAISCLRFLIARLYNKLSTMEEEGSSLFSVLSLPSVIKVEEVTKGISCGMLTSKETVYFISYTGELLGSDSQLVSDPKRNIRSDWEEFIKSRSIDDINECKDLLELVRTSDFDTYPHGISRHFISGCNDSELLEHAKTYVLANLAPNSTSGEWKSIFDCFAEFNSIHKSMPTTKTSTSTSLSLFLPASHYVEKVYRKTELDKLLHEAICSIQTSNRTHLCLKLTGQIIGNDQEGVVILWQELLGCDVEGVKRLM</sequence>
<protein>
    <recommendedName>
        <fullName evidence="2">SAP domain-containing protein</fullName>
    </recommendedName>
</protein>
<dbReference type="KEGG" id="mlr:MELLADRAFT_110516"/>
<feature type="region of interest" description="Disordered" evidence="1">
    <location>
        <begin position="249"/>
        <end position="293"/>
    </location>
</feature>
<dbReference type="HOGENOM" id="CLU_400657_0_0_1"/>
<feature type="compositionally biased region" description="Polar residues" evidence="1">
    <location>
        <begin position="82"/>
        <end position="99"/>
    </location>
</feature>
<dbReference type="RefSeq" id="XP_007414845.1">
    <property type="nucleotide sequence ID" value="XM_007414783.1"/>
</dbReference>
<dbReference type="EMBL" id="GL883134">
    <property type="protein sequence ID" value="EGG02011.1"/>
    <property type="molecule type" value="Genomic_DNA"/>
</dbReference>
<dbReference type="InParanoid" id="F4S032"/>
<dbReference type="VEuPathDB" id="FungiDB:MELLADRAFT_110516"/>
<keyword evidence="4" id="KW-1185">Reference proteome</keyword>